<accession>B7G366</accession>
<reference evidence="2 3" key="1">
    <citation type="journal article" date="2008" name="Nature">
        <title>The Phaeodactylum genome reveals the evolutionary history of diatom genomes.</title>
        <authorList>
            <person name="Bowler C."/>
            <person name="Allen A.E."/>
            <person name="Badger J.H."/>
            <person name="Grimwood J."/>
            <person name="Jabbari K."/>
            <person name="Kuo A."/>
            <person name="Maheswari U."/>
            <person name="Martens C."/>
            <person name="Maumus F."/>
            <person name="Otillar R.P."/>
            <person name="Rayko E."/>
            <person name="Salamov A."/>
            <person name="Vandepoele K."/>
            <person name="Beszteri B."/>
            <person name="Gruber A."/>
            <person name="Heijde M."/>
            <person name="Katinka M."/>
            <person name="Mock T."/>
            <person name="Valentin K."/>
            <person name="Verret F."/>
            <person name="Berges J.A."/>
            <person name="Brownlee C."/>
            <person name="Cadoret J.P."/>
            <person name="Chiovitti A."/>
            <person name="Choi C.J."/>
            <person name="Coesel S."/>
            <person name="De Martino A."/>
            <person name="Detter J.C."/>
            <person name="Durkin C."/>
            <person name="Falciatore A."/>
            <person name="Fournet J."/>
            <person name="Haruta M."/>
            <person name="Huysman M.J."/>
            <person name="Jenkins B.D."/>
            <person name="Jiroutova K."/>
            <person name="Jorgensen R.E."/>
            <person name="Joubert Y."/>
            <person name="Kaplan A."/>
            <person name="Kroger N."/>
            <person name="Kroth P.G."/>
            <person name="La Roche J."/>
            <person name="Lindquist E."/>
            <person name="Lommer M."/>
            <person name="Martin-Jezequel V."/>
            <person name="Lopez P.J."/>
            <person name="Lucas S."/>
            <person name="Mangogna M."/>
            <person name="McGinnis K."/>
            <person name="Medlin L.K."/>
            <person name="Montsant A."/>
            <person name="Oudot-Le Secq M.P."/>
            <person name="Napoli C."/>
            <person name="Obornik M."/>
            <person name="Parker M.S."/>
            <person name="Petit J.L."/>
            <person name="Porcel B.M."/>
            <person name="Poulsen N."/>
            <person name="Robison M."/>
            <person name="Rychlewski L."/>
            <person name="Rynearson T.A."/>
            <person name="Schmutz J."/>
            <person name="Shapiro H."/>
            <person name="Siaut M."/>
            <person name="Stanley M."/>
            <person name="Sussman M.R."/>
            <person name="Taylor A.R."/>
            <person name="Vardi A."/>
            <person name="von Dassow P."/>
            <person name="Vyverman W."/>
            <person name="Willis A."/>
            <person name="Wyrwicz L.S."/>
            <person name="Rokhsar D.S."/>
            <person name="Weissenbach J."/>
            <person name="Armbrust E.V."/>
            <person name="Green B.R."/>
            <person name="Van de Peer Y."/>
            <person name="Grigoriev I.V."/>
        </authorList>
    </citation>
    <scope>NUCLEOTIDE SEQUENCE [LARGE SCALE GENOMIC DNA]</scope>
    <source>
        <strain evidence="2 3">CCAP 1055/1</strain>
    </source>
</reference>
<sequence>MWSLPLPFPKNLRLPRGFPLYGPAKLKVASTTSSLIMVLLLLKSPRHSSSLTSHNREIPVDRAKRQRQNANSQEKFKREAQFRRIEYLNSNRDRLEYPQLRELEGLQSKGDPFDANLFGDDHVAFKQAHNSILARLATISASAAGTPPSEASVFYLDGFDAATTQTLLTAGFSPKNLFVANDWSATVQALSVFNINCHHGRAQDVLCEESTVKIPFCAAYLDGCGGAPEPVIEMVQALFGRMIHHSPPPCLAIGFTLTSAEPTGRELLDRIQDVSKAIFQEAKQMGYQMKHVGDDPESYGLSPNISRKHEGTSTSWIYCERDHSCKSIIPG</sequence>
<proteinExistence type="predicted"/>
<reference evidence="3" key="2">
    <citation type="submission" date="2008-08" db="EMBL/GenBank/DDBJ databases">
        <authorList>
            <consortium name="Diatom Consortium"/>
            <person name="Grigoriev I."/>
            <person name="Grimwood J."/>
            <person name="Kuo A."/>
            <person name="Otillar R.P."/>
            <person name="Salamov A."/>
            <person name="Detter J.C."/>
            <person name="Lindquist E."/>
            <person name="Shapiro H."/>
            <person name="Lucas S."/>
            <person name="Glavina del Rio T."/>
            <person name="Pitluck S."/>
            <person name="Rokhsar D."/>
            <person name="Bowler C."/>
        </authorList>
    </citation>
    <scope>GENOME REANNOTATION</scope>
    <source>
        <strain evidence="3">CCAP 1055/1</strain>
    </source>
</reference>
<evidence type="ECO:0000313" key="3">
    <source>
        <dbReference type="Proteomes" id="UP000000759"/>
    </source>
</evidence>
<dbReference type="GeneID" id="7202528"/>
<name>B7G366_PHATC</name>
<evidence type="ECO:0000256" key="1">
    <source>
        <dbReference type="SAM" id="MobiDB-lite"/>
    </source>
</evidence>
<dbReference type="PaxDb" id="2850-Phatr37583"/>
<dbReference type="Proteomes" id="UP000000759">
    <property type="component" value="Chromosome 13"/>
</dbReference>
<dbReference type="OrthoDB" id="42168at2759"/>
<dbReference type="RefSeq" id="XP_002181565.1">
    <property type="nucleotide sequence ID" value="XM_002181529.1"/>
</dbReference>
<dbReference type="InParanoid" id="B7G366"/>
<dbReference type="OMA" id="ANDWSAT"/>
<protein>
    <submittedName>
        <fullName evidence="2">Uncharacterized protein</fullName>
    </submittedName>
</protein>
<keyword evidence="3" id="KW-1185">Reference proteome</keyword>
<dbReference type="eggNOG" id="ENOG502S3GV">
    <property type="taxonomic scope" value="Eukaryota"/>
</dbReference>
<feature type="region of interest" description="Disordered" evidence="1">
    <location>
        <begin position="49"/>
        <end position="76"/>
    </location>
</feature>
<evidence type="ECO:0000313" key="2">
    <source>
        <dbReference type="EMBL" id="EEC46779.1"/>
    </source>
</evidence>
<gene>
    <name evidence="2" type="ORF">PHATRDRAFT_37583</name>
</gene>
<dbReference type="EMBL" id="CM000615">
    <property type="protein sequence ID" value="EEC46779.1"/>
    <property type="molecule type" value="Genomic_DNA"/>
</dbReference>
<dbReference type="AlphaFoldDB" id="B7G366"/>
<feature type="compositionally biased region" description="Basic and acidic residues" evidence="1">
    <location>
        <begin position="54"/>
        <end position="63"/>
    </location>
</feature>
<dbReference type="KEGG" id="pti:PHATRDRAFT_37583"/>
<dbReference type="HOGENOM" id="CLU_892794_0_0_1"/>
<organism evidence="2 3">
    <name type="scientific">Phaeodactylum tricornutum (strain CCAP 1055/1)</name>
    <dbReference type="NCBI Taxonomy" id="556484"/>
    <lineage>
        <taxon>Eukaryota</taxon>
        <taxon>Sar</taxon>
        <taxon>Stramenopiles</taxon>
        <taxon>Ochrophyta</taxon>
        <taxon>Bacillariophyta</taxon>
        <taxon>Bacillariophyceae</taxon>
        <taxon>Bacillariophycidae</taxon>
        <taxon>Naviculales</taxon>
        <taxon>Phaeodactylaceae</taxon>
        <taxon>Phaeodactylum</taxon>
    </lineage>
</organism>